<keyword evidence="3" id="KW-1185">Reference proteome</keyword>
<organism evidence="2 3">
    <name type="scientific">Olea europaea subsp. europaea</name>
    <dbReference type="NCBI Taxonomy" id="158383"/>
    <lineage>
        <taxon>Eukaryota</taxon>
        <taxon>Viridiplantae</taxon>
        <taxon>Streptophyta</taxon>
        <taxon>Embryophyta</taxon>
        <taxon>Tracheophyta</taxon>
        <taxon>Spermatophyta</taxon>
        <taxon>Magnoliopsida</taxon>
        <taxon>eudicotyledons</taxon>
        <taxon>Gunneridae</taxon>
        <taxon>Pentapetalae</taxon>
        <taxon>asterids</taxon>
        <taxon>lamiids</taxon>
        <taxon>Lamiales</taxon>
        <taxon>Oleaceae</taxon>
        <taxon>Oleeae</taxon>
        <taxon>Olea</taxon>
    </lineage>
</organism>
<evidence type="ECO:0000313" key="2">
    <source>
        <dbReference type="EMBL" id="CAA3014062.1"/>
    </source>
</evidence>
<name>A0A8S0U691_OLEEU</name>
<evidence type="ECO:0000256" key="1">
    <source>
        <dbReference type="SAM" id="MobiDB-lite"/>
    </source>
</evidence>
<comment type="caution">
    <text evidence="2">The sequence shown here is derived from an EMBL/GenBank/DDBJ whole genome shotgun (WGS) entry which is preliminary data.</text>
</comment>
<dbReference type="AlphaFoldDB" id="A0A8S0U691"/>
<reference evidence="2 3" key="1">
    <citation type="submission" date="2019-12" db="EMBL/GenBank/DDBJ databases">
        <authorList>
            <person name="Alioto T."/>
            <person name="Alioto T."/>
            <person name="Gomez Garrido J."/>
        </authorList>
    </citation>
    <scope>NUCLEOTIDE SEQUENCE [LARGE SCALE GENOMIC DNA]</scope>
</reference>
<evidence type="ECO:0000313" key="3">
    <source>
        <dbReference type="Proteomes" id="UP000594638"/>
    </source>
</evidence>
<dbReference type="Proteomes" id="UP000594638">
    <property type="component" value="Unassembled WGS sequence"/>
</dbReference>
<dbReference type="EMBL" id="CACTIH010007467">
    <property type="protein sequence ID" value="CAA3014062.1"/>
    <property type="molecule type" value="Genomic_DNA"/>
</dbReference>
<accession>A0A8S0U691</accession>
<feature type="compositionally biased region" description="Basic and acidic residues" evidence="1">
    <location>
        <begin position="42"/>
        <end position="55"/>
    </location>
</feature>
<proteinExistence type="predicted"/>
<dbReference type="Gramene" id="OE9A035292T1">
    <property type="protein sequence ID" value="OE9A035292C1"/>
    <property type="gene ID" value="OE9A035292"/>
</dbReference>
<protein>
    <submittedName>
        <fullName evidence="2">Uncharacterized protein</fullName>
    </submittedName>
</protein>
<sequence length="126" mass="14166">MAATSTHKASTNFYILGWRRSKRELRKTSVFSVSSQHAEVEERMKLEEATEEKNRKQQAGNDTHHTHKANRTSGACEAKIWAENMVDSGLAAPLDMLGFIQLILTLNLANSTKHMDKLTLILDPTD</sequence>
<feature type="region of interest" description="Disordered" evidence="1">
    <location>
        <begin position="42"/>
        <end position="72"/>
    </location>
</feature>
<gene>
    <name evidence="2" type="ORF">OLEA9_A035292</name>
</gene>